<protein>
    <recommendedName>
        <fullName evidence="1">Heterokaryon incompatibility domain-containing protein</fullName>
    </recommendedName>
</protein>
<organism evidence="2 3">
    <name type="scientific">Bipolaris victoriae (strain FI3)</name>
    <name type="common">Victoria blight of oats agent</name>
    <name type="synonym">Cochliobolus victoriae</name>
    <dbReference type="NCBI Taxonomy" id="930091"/>
    <lineage>
        <taxon>Eukaryota</taxon>
        <taxon>Fungi</taxon>
        <taxon>Dikarya</taxon>
        <taxon>Ascomycota</taxon>
        <taxon>Pezizomycotina</taxon>
        <taxon>Dothideomycetes</taxon>
        <taxon>Pleosporomycetidae</taxon>
        <taxon>Pleosporales</taxon>
        <taxon>Pleosporineae</taxon>
        <taxon>Pleosporaceae</taxon>
        <taxon>Bipolaris</taxon>
    </lineage>
</organism>
<reference evidence="2 3" key="1">
    <citation type="journal article" date="2013" name="PLoS Genet.">
        <title>Comparative genome structure, secondary metabolite, and effector coding capacity across Cochliobolus pathogens.</title>
        <authorList>
            <person name="Condon B.J."/>
            <person name="Leng Y."/>
            <person name="Wu D."/>
            <person name="Bushley K.E."/>
            <person name="Ohm R.A."/>
            <person name="Otillar R."/>
            <person name="Martin J."/>
            <person name="Schackwitz W."/>
            <person name="Grimwood J."/>
            <person name="MohdZainudin N."/>
            <person name="Xue C."/>
            <person name="Wang R."/>
            <person name="Manning V.A."/>
            <person name="Dhillon B."/>
            <person name="Tu Z.J."/>
            <person name="Steffenson B.J."/>
            <person name="Salamov A."/>
            <person name="Sun H."/>
            <person name="Lowry S."/>
            <person name="LaButti K."/>
            <person name="Han J."/>
            <person name="Copeland A."/>
            <person name="Lindquist E."/>
            <person name="Barry K."/>
            <person name="Schmutz J."/>
            <person name="Baker S.E."/>
            <person name="Ciuffetti L.M."/>
            <person name="Grigoriev I.V."/>
            <person name="Zhong S."/>
            <person name="Turgeon B.G."/>
        </authorList>
    </citation>
    <scope>NUCLEOTIDE SEQUENCE [LARGE SCALE GENOMIC DNA]</scope>
    <source>
        <strain evidence="2 3">FI3</strain>
    </source>
</reference>
<dbReference type="RefSeq" id="XP_014554725.1">
    <property type="nucleotide sequence ID" value="XM_014699239.1"/>
</dbReference>
<dbReference type="Pfam" id="PF06985">
    <property type="entry name" value="HET"/>
    <property type="match status" value="1"/>
</dbReference>
<sequence length="205" mass="23315">MEPLVDHETRGSTIILSVCLNSLKPLTQRRALPILSIASSATPGRFRLIDCDQFLYHHSLTVHEFYEFPVPETAYAAISYIWRGNSVDESLVGARFSIAGAEDGDPVGVEVLRHACTAALRHNVRYIWLDRLCIMQTEKNDKNWQLQHMFRIYEGCAVCFIFPGGIQRLVCLDEPTAWIHRAWTLQEALAPPCVEVVYRWTLGRG</sequence>
<gene>
    <name evidence="2" type="ORF">COCVIDRAFT_104242</name>
</gene>
<proteinExistence type="predicted"/>
<dbReference type="PANTHER" id="PTHR33112">
    <property type="entry name" value="DOMAIN PROTEIN, PUTATIVE-RELATED"/>
    <property type="match status" value="1"/>
</dbReference>
<dbReference type="PANTHER" id="PTHR33112:SF14">
    <property type="entry name" value="HETEROKARYON INCOMPATIBILITY DOMAIN-CONTAINING PROTEIN"/>
    <property type="match status" value="1"/>
</dbReference>
<dbReference type="InterPro" id="IPR010730">
    <property type="entry name" value="HET"/>
</dbReference>
<keyword evidence="3" id="KW-1185">Reference proteome</keyword>
<evidence type="ECO:0000313" key="2">
    <source>
        <dbReference type="EMBL" id="EUN25151.1"/>
    </source>
</evidence>
<evidence type="ECO:0000259" key="1">
    <source>
        <dbReference type="Pfam" id="PF06985"/>
    </source>
</evidence>
<feature type="non-terminal residue" evidence="2">
    <location>
        <position position="205"/>
    </location>
</feature>
<dbReference type="HOGENOM" id="CLU_093700_0_0_1"/>
<dbReference type="EMBL" id="KI968756">
    <property type="protein sequence ID" value="EUN25151.1"/>
    <property type="molecule type" value="Genomic_DNA"/>
</dbReference>
<dbReference type="AlphaFoldDB" id="W7EAG1"/>
<dbReference type="Proteomes" id="UP000054337">
    <property type="component" value="Unassembled WGS sequence"/>
</dbReference>
<feature type="domain" description="Heterokaryon incompatibility" evidence="1">
    <location>
        <begin position="75"/>
        <end position="162"/>
    </location>
</feature>
<name>W7EAG1_BIPV3</name>
<dbReference type="GeneID" id="26248683"/>
<accession>W7EAG1</accession>
<evidence type="ECO:0000313" key="3">
    <source>
        <dbReference type="Proteomes" id="UP000054337"/>
    </source>
</evidence>